<sequence length="194" mass="20309">MRTSIGKYAGQAFLALLLAACGSQPIQRPGPGVAGGADEACGPCCGKDPGAEARSTQGISPANPSNPYVGQDSYANIVVDAGTVLYSLTPGAPPGFAVTEETMRETRGDRASYYALLQVTTDPGKDEHGQPRSLRDKVRAYHVVERLCAARGSARANPQFGSGGGIQYYVSPADKSKLRPADILPISRWSATSH</sequence>
<evidence type="ECO:0008006" key="3">
    <source>
        <dbReference type="Google" id="ProtNLM"/>
    </source>
</evidence>
<evidence type="ECO:0000313" key="1">
    <source>
        <dbReference type="EMBL" id="MFC3457642.1"/>
    </source>
</evidence>
<dbReference type="Proteomes" id="UP001595665">
    <property type="component" value="Unassembled WGS sequence"/>
</dbReference>
<dbReference type="EMBL" id="JBHRVV010000001">
    <property type="protein sequence ID" value="MFC3457642.1"/>
    <property type="molecule type" value="Genomic_DNA"/>
</dbReference>
<proteinExistence type="predicted"/>
<organism evidence="1 2">
    <name type="scientific">Massilia haematophila</name>
    <dbReference type="NCBI Taxonomy" id="457923"/>
    <lineage>
        <taxon>Bacteria</taxon>
        <taxon>Pseudomonadati</taxon>
        <taxon>Pseudomonadota</taxon>
        <taxon>Betaproteobacteria</taxon>
        <taxon>Burkholderiales</taxon>
        <taxon>Oxalobacteraceae</taxon>
        <taxon>Telluria group</taxon>
        <taxon>Massilia</taxon>
    </lineage>
</organism>
<reference evidence="2" key="1">
    <citation type="journal article" date="2019" name="Int. J. Syst. Evol. Microbiol.">
        <title>The Global Catalogue of Microorganisms (GCM) 10K type strain sequencing project: providing services to taxonomists for standard genome sequencing and annotation.</title>
        <authorList>
            <consortium name="The Broad Institute Genomics Platform"/>
            <consortium name="The Broad Institute Genome Sequencing Center for Infectious Disease"/>
            <person name="Wu L."/>
            <person name="Ma J."/>
        </authorList>
    </citation>
    <scope>NUCLEOTIDE SEQUENCE [LARGE SCALE GENOMIC DNA]</scope>
    <source>
        <strain evidence="2">CCM 7480</strain>
    </source>
</reference>
<evidence type="ECO:0000313" key="2">
    <source>
        <dbReference type="Proteomes" id="UP001595665"/>
    </source>
</evidence>
<name>A0ABV7PIV0_9BURK</name>
<protein>
    <recommendedName>
        <fullName evidence="3">Lipoprotein</fullName>
    </recommendedName>
</protein>
<dbReference type="PROSITE" id="PS51257">
    <property type="entry name" value="PROKAR_LIPOPROTEIN"/>
    <property type="match status" value="1"/>
</dbReference>
<gene>
    <name evidence="1" type="ORF">ACFOPH_05205</name>
</gene>
<comment type="caution">
    <text evidence="1">The sequence shown here is derived from an EMBL/GenBank/DDBJ whole genome shotgun (WGS) entry which is preliminary data.</text>
</comment>
<keyword evidence="2" id="KW-1185">Reference proteome</keyword>
<dbReference type="RefSeq" id="WP_379733972.1">
    <property type="nucleotide sequence ID" value="NZ_JBHRVV010000001.1"/>
</dbReference>
<accession>A0ABV7PIV0</accession>